<evidence type="ECO:0000313" key="3">
    <source>
        <dbReference type="Proteomes" id="UP000839052"/>
    </source>
</evidence>
<dbReference type="EMBL" id="OU912926">
    <property type="protein sequence ID" value="CAG9934402.1"/>
    <property type="molecule type" value="Genomic_DNA"/>
</dbReference>
<dbReference type="Pfam" id="PF13401">
    <property type="entry name" value="AAA_22"/>
    <property type="match status" value="1"/>
</dbReference>
<evidence type="ECO:0000313" key="2">
    <source>
        <dbReference type="EMBL" id="CAG9934402.1"/>
    </source>
</evidence>
<feature type="domain" description="ORC1/DEAH AAA+ ATPase" evidence="1">
    <location>
        <begin position="39"/>
        <end position="196"/>
    </location>
</feature>
<accession>A0ABM8Z3F8</accession>
<dbReference type="InterPro" id="IPR049945">
    <property type="entry name" value="AAA_22"/>
</dbReference>
<protein>
    <recommendedName>
        <fullName evidence="1">ORC1/DEAH AAA+ ATPase domain-containing protein</fullName>
    </recommendedName>
</protein>
<dbReference type="RefSeq" id="WP_239798037.1">
    <property type="nucleotide sequence ID" value="NZ_OU912926.1"/>
</dbReference>
<organism evidence="2 3">
    <name type="scientific">Candidatus Nitrotoga arctica</name>
    <dbReference type="NCBI Taxonomy" id="453162"/>
    <lineage>
        <taxon>Bacteria</taxon>
        <taxon>Pseudomonadati</taxon>
        <taxon>Pseudomonadota</taxon>
        <taxon>Betaproteobacteria</taxon>
        <taxon>Nitrosomonadales</taxon>
        <taxon>Gallionellaceae</taxon>
        <taxon>Candidatus Nitrotoga</taxon>
    </lineage>
</organism>
<dbReference type="Proteomes" id="UP000839052">
    <property type="component" value="Chromosome"/>
</dbReference>
<evidence type="ECO:0000259" key="1">
    <source>
        <dbReference type="Pfam" id="PF13401"/>
    </source>
</evidence>
<dbReference type="Gene3D" id="3.40.50.300">
    <property type="entry name" value="P-loop containing nucleotide triphosphate hydrolases"/>
    <property type="match status" value="1"/>
</dbReference>
<reference evidence="2 3" key="1">
    <citation type="submission" date="2021-10" db="EMBL/GenBank/DDBJ databases">
        <authorList>
            <person name="Koch H."/>
        </authorList>
    </citation>
    <scope>NUCLEOTIDE SEQUENCE [LARGE SCALE GENOMIC DNA]</scope>
    <source>
        <strain evidence="2">6680</strain>
    </source>
</reference>
<proteinExistence type="predicted"/>
<gene>
    <name evidence="2" type="ORF">NTG6680_3153</name>
</gene>
<keyword evidence="3" id="KW-1185">Reference proteome</keyword>
<dbReference type="InterPro" id="IPR027417">
    <property type="entry name" value="P-loop_NTPase"/>
</dbReference>
<dbReference type="SUPFAM" id="SSF52540">
    <property type="entry name" value="P-loop containing nucleoside triphosphate hydrolases"/>
    <property type="match status" value="1"/>
</dbReference>
<sequence length="334" mass="37867">MKYKTDDVFGVKSTLVLSYVERDLVDARFKAALHSSNEVVVYGSSKQGKTSLILKHLPNESYVKVECSPQTKPVDIYKSILRQLNIRYIDSETTEEGLEHGGKVDAGFKVKIPFLGDTGVDAEVSDISTSKTKRTEQYIEYNLSLAQDLSELLNTCKCQKFIVLENFHYLSIDVQEALAYDLRIFQDHHIAFIILGIWREANRLAQFNGDLLDRITEVPVEPWDRDDFYRVIAAGERLLNVDFSKVRERIIGESFDSVGVVQEICKLCCLNAGILETTDSRVIIEQSNLDVALTQKAQDYGARHIRNFESFVDIRVRTSTQSGETVAGLSQLFY</sequence>
<name>A0ABM8Z3F8_9PROT</name>